<dbReference type="InterPro" id="IPR008906">
    <property type="entry name" value="HATC_C_dom"/>
</dbReference>
<dbReference type="SUPFAM" id="SSF53098">
    <property type="entry name" value="Ribonuclease H-like"/>
    <property type="match status" value="1"/>
</dbReference>
<evidence type="ECO:0000313" key="2">
    <source>
        <dbReference type="Proteomes" id="UP000887574"/>
    </source>
</evidence>
<proteinExistence type="predicted"/>
<accession>A0A915E4L7</accession>
<dbReference type="InterPro" id="IPR012337">
    <property type="entry name" value="RNaseH-like_sf"/>
</dbReference>
<feature type="domain" description="HAT C-terminal dimerisation" evidence="1">
    <location>
        <begin position="95"/>
        <end position="169"/>
    </location>
</feature>
<dbReference type="Pfam" id="PF05699">
    <property type="entry name" value="Dimer_Tnp_hAT"/>
    <property type="match status" value="1"/>
</dbReference>
<protein>
    <submittedName>
        <fullName evidence="3">HAT C-terminal dimerisation domain-containing protein</fullName>
    </submittedName>
</protein>
<organism evidence="2 3">
    <name type="scientific">Ditylenchus dipsaci</name>
    <dbReference type="NCBI Taxonomy" id="166011"/>
    <lineage>
        <taxon>Eukaryota</taxon>
        <taxon>Metazoa</taxon>
        <taxon>Ecdysozoa</taxon>
        <taxon>Nematoda</taxon>
        <taxon>Chromadorea</taxon>
        <taxon>Rhabditida</taxon>
        <taxon>Tylenchina</taxon>
        <taxon>Tylenchomorpha</taxon>
        <taxon>Sphaerularioidea</taxon>
        <taxon>Anguinidae</taxon>
        <taxon>Anguininae</taxon>
        <taxon>Ditylenchus</taxon>
    </lineage>
</organism>
<reference evidence="3" key="1">
    <citation type="submission" date="2022-11" db="UniProtKB">
        <authorList>
            <consortium name="WormBaseParasite"/>
        </authorList>
    </citation>
    <scope>IDENTIFICATION</scope>
</reference>
<evidence type="ECO:0000259" key="1">
    <source>
        <dbReference type="Pfam" id="PF05699"/>
    </source>
</evidence>
<dbReference type="AlphaFoldDB" id="A0A915E4L7"/>
<sequence length="201" mass="22970">MVIEEGKSVSSFQQRYRREQRANQADHRVTAPDAKSIKKWCAKFKKGDLKNKKRIGSKALGLGKVFYPFVSNNPDERDELFDEVVEMNGNLERLSDTEFDQLDVAGKWNILFKSKNIVQMKKLVSAWLSVLSSNSFCESVFSITKALWTEERNSFSFETVNSFVCVKSNSDFDCSNVPDYFLANTELVIKARGVEKYAFGD</sequence>
<evidence type="ECO:0000313" key="3">
    <source>
        <dbReference type="WBParaSite" id="jg277"/>
    </source>
</evidence>
<name>A0A915E4L7_9BILA</name>
<dbReference type="WBParaSite" id="jg277">
    <property type="protein sequence ID" value="jg277"/>
    <property type="gene ID" value="jg277"/>
</dbReference>
<dbReference type="GO" id="GO:0046983">
    <property type="term" value="F:protein dimerization activity"/>
    <property type="evidence" value="ECO:0007669"/>
    <property type="project" value="InterPro"/>
</dbReference>
<keyword evidence="2" id="KW-1185">Reference proteome</keyword>
<dbReference type="Proteomes" id="UP000887574">
    <property type="component" value="Unplaced"/>
</dbReference>